<accession>A0A7D8Z097</accession>
<evidence type="ECO:0000313" key="9">
    <source>
        <dbReference type="Proteomes" id="UP000481288"/>
    </source>
</evidence>
<evidence type="ECO:0000256" key="2">
    <source>
        <dbReference type="ARBA" id="ARBA00021099"/>
    </source>
</evidence>
<dbReference type="AlphaFoldDB" id="A0A7D8Z097"/>
<protein>
    <recommendedName>
        <fullName evidence="2">Ubiquitin-like-conjugating enzyme ATG10</fullName>
    </recommendedName>
    <alternativeName>
        <fullName evidence="7">Autophagy-related protein 10</fullName>
    </alternativeName>
</protein>
<dbReference type="InterPro" id="IPR007135">
    <property type="entry name" value="Atg3/Atg10"/>
</dbReference>
<dbReference type="GO" id="GO:0061651">
    <property type="term" value="F:Atg12 conjugating enzyme activity"/>
    <property type="evidence" value="ECO:0007669"/>
    <property type="project" value="TreeGrafter"/>
</dbReference>
<keyword evidence="5" id="KW-0813">Transport</keyword>
<dbReference type="OrthoDB" id="4089664at2759"/>
<keyword evidence="6" id="KW-0072">Autophagy</keyword>
<dbReference type="PANTHER" id="PTHR14957">
    <property type="entry name" value="UBIQUITIN-LIKE-CONJUGATING ENZYME ATG10"/>
    <property type="match status" value="1"/>
</dbReference>
<dbReference type="GO" id="GO:0015031">
    <property type="term" value="P:protein transport"/>
    <property type="evidence" value="ECO:0007669"/>
    <property type="project" value="UniProtKB-KW"/>
</dbReference>
<organism evidence="8 9">
    <name type="scientific">Lachnellula cervina</name>
    <dbReference type="NCBI Taxonomy" id="1316786"/>
    <lineage>
        <taxon>Eukaryota</taxon>
        <taxon>Fungi</taxon>
        <taxon>Dikarya</taxon>
        <taxon>Ascomycota</taxon>
        <taxon>Pezizomycotina</taxon>
        <taxon>Leotiomycetes</taxon>
        <taxon>Helotiales</taxon>
        <taxon>Lachnaceae</taxon>
        <taxon>Lachnellula</taxon>
    </lineage>
</organism>
<dbReference type="GO" id="GO:0032446">
    <property type="term" value="P:protein modification by small protein conjugation"/>
    <property type="evidence" value="ECO:0007669"/>
    <property type="project" value="TreeGrafter"/>
</dbReference>
<proteinExistence type="inferred from homology"/>
<dbReference type="Gene3D" id="3.30.1460.50">
    <property type="match status" value="1"/>
</dbReference>
<evidence type="ECO:0000256" key="6">
    <source>
        <dbReference type="ARBA" id="ARBA00023006"/>
    </source>
</evidence>
<dbReference type="GO" id="GO:0000422">
    <property type="term" value="P:autophagy of mitochondrion"/>
    <property type="evidence" value="ECO:0007669"/>
    <property type="project" value="TreeGrafter"/>
</dbReference>
<keyword evidence="9" id="KW-1185">Reference proteome</keyword>
<comment type="caution">
    <text evidence="8">The sequence shown here is derived from an EMBL/GenBank/DDBJ whole genome shotgun (WGS) entry which is preliminary data.</text>
</comment>
<comment type="similarity">
    <text evidence="1">Belongs to the ATG10 family.</text>
</comment>
<dbReference type="Pfam" id="PF03987">
    <property type="entry name" value="Autophagy_act_C"/>
    <property type="match status" value="1"/>
</dbReference>
<keyword evidence="3" id="KW-0808">Transferase</keyword>
<sequence length="244" mass="27637">MAHGGDYRQWPFLTPEEFELVCAFFDQRYVKAELGPTRKVFKIRLRRTMTTGSSYIEILRLLRLPEENDDLSLAFQKLNNGHDGPGVEIDMLAAEDADQEALRSQLQTQDGGFMDNGALPKYSLNSHQPYVTYEVHLHPTYNLPTLWFTLHDLPMGEPTFDLESVYRYLVPPEYKSRLRATGPIGGISAAPHPVTDIPAFFIHPCQTKEALESFDCKMNDYLTIWLGLVGGCVDLWVPPEMAAA</sequence>
<dbReference type="GO" id="GO:0005829">
    <property type="term" value="C:cytosol"/>
    <property type="evidence" value="ECO:0007669"/>
    <property type="project" value="TreeGrafter"/>
</dbReference>
<evidence type="ECO:0000313" key="8">
    <source>
        <dbReference type="EMBL" id="TVY57097.1"/>
    </source>
</evidence>
<dbReference type="EMBL" id="QGMG01000113">
    <property type="protein sequence ID" value="TVY57097.1"/>
    <property type="molecule type" value="Genomic_DNA"/>
</dbReference>
<evidence type="ECO:0000256" key="3">
    <source>
        <dbReference type="ARBA" id="ARBA00022679"/>
    </source>
</evidence>
<dbReference type="Proteomes" id="UP000481288">
    <property type="component" value="Unassembled WGS sequence"/>
</dbReference>
<keyword evidence="5" id="KW-0653">Protein transport</keyword>
<name>A0A7D8Z097_9HELO</name>
<gene>
    <name evidence="8" type="ORF">LCER1_G000805</name>
</gene>
<evidence type="ECO:0000256" key="1">
    <source>
        <dbReference type="ARBA" id="ARBA00005696"/>
    </source>
</evidence>
<dbReference type="PANTHER" id="PTHR14957:SF1">
    <property type="entry name" value="UBIQUITIN-LIKE-CONJUGATING ENZYME ATG10"/>
    <property type="match status" value="1"/>
</dbReference>
<keyword evidence="4" id="KW-0833">Ubl conjugation pathway</keyword>
<evidence type="ECO:0000256" key="4">
    <source>
        <dbReference type="ARBA" id="ARBA00022786"/>
    </source>
</evidence>
<dbReference type="GO" id="GO:0000045">
    <property type="term" value="P:autophagosome assembly"/>
    <property type="evidence" value="ECO:0007669"/>
    <property type="project" value="TreeGrafter"/>
</dbReference>
<evidence type="ECO:0000256" key="5">
    <source>
        <dbReference type="ARBA" id="ARBA00022927"/>
    </source>
</evidence>
<reference evidence="8 9" key="1">
    <citation type="submission" date="2018-05" db="EMBL/GenBank/DDBJ databases">
        <title>Whole genome sequencing for identification of molecular markers to develop diagnostic detection tools for the regulated plant pathogen Lachnellula willkommii.</title>
        <authorList>
            <person name="Giroux E."/>
            <person name="Bilodeau G."/>
        </authorList>
    </citation>
    <scope>NUCLEOTIDE SEQUENCE [LARGE SCALE GENOMIC DNA]</scope>
    <source>
        <strain evidence="8 9">CBS 625.97</strain>
    </source>
</reference>
<evidence type="ECO:0000256" key="7">
    <source>
        <dbReference type="ARBA" id="ARBA00029833"/>
    </source>
</evidence>